<dbReference type="EC" id="2.7.13.3" evidence="2"/>
<keyword evidence="5" id="KW-0547">Nucleotide-binding</keyword>
<dbReference type="SUPFAM" id="SSF55874">
    <property type="entry name" value="ATPase domain of HSP90 chaperone/DNA topoisomerase II/histidine kinase"/>
    <property type="match status" value="1"/>
</dbReference>
<feature type="domain" description="Putative sensor" evidence="12">
    <location>
        <begin position="43"/>
        <end position="220"/>
    </location>
</feature>
<dbReference type="OrthoDB" id="5242012at2"/>
<comment type="caution">
    <text evidence="13">The sequence shown here is derived from an EMBL/GenBank/DDBJ whole genome shotgun (WGS) entry which is preliminary data.</text>
</comment>
<sequence length="443" mass="46253">MTSMTVTPPPTTPDGAAAPPPGPMLYGRPLGDILTQVGRDSAYLFLSLPVAIASFVLLITGISLAAGLVVVWVGIPIGAATLGLAVGFERLERARLAARGTVLPPIAYAPVPGVGLRAQLQRLADPKRWAAVLHGVLALVVSVFTWSVLVTWWAGIAGGLSYWFWERWLPEDNTGLADLLSLPVGDAQVNFVLGALLALSLPPVLRWCAGLHVASARWLLTGSSRRALQEQVSDLTARRAAAAAAETASLRRLERDIHDGPQQRLVRLGMDLSAAERRLQDDPAQARQLLAEARAQAAETLAELRALSRGIAPPILADRGLEAALAAVAARSTVPTSVEVDLGGDRPAPAVENAAYFVVTESLANVAKHAEAEVAVVRAWSVGVGPERVLSVEVVDDGVGGADPAKGHGLAGLIDRVEGVGGLLDVSSPAGGPTLVRATLPWD</sequence>
<dbReference type="InterPro" id="IPR011712">
    <property type="entry name" value="Sig_transdc_His_kin_sub3_dim/P"/>
</dbReference>
<evidence type="ECO:0000259" key="11">
    <source>
        <dbReference type="Pfam" id="PF07730"/>
    </source>
</evidence>
<evidence type="ECO:0000256" key="2">
    <source>
        <dbReference type="ARBA" id="ARBA00012438"/>
    </source>
</evidence>
<comment type="catalytic activity">
    <reaction evidence="1">
        <text>ATP + protein L-histidine = ADP + protein N-phospho-L-histidine.</text>
        <dbReference type="EC" id="2.7.13.3"/>
    </reaction>
</comment>
<organism evidence="13 14">
    <name type="scientific">Actinotalea fermentans</name>
    <dbReference type="NCBI Taxonomy" id="43671"/>
    <lineage>
        <taxon>Bacteria</taxon>
        <taxon>Bacillati</taxon>
        <taxon>Actinomycetota</taxon>
        <taxon>Actinomycetes</taxon>
        <taxon>Micrococcales</taxon>
        <taxon>Cellulomonadaceae</taxon>
        <taxon>Actinotalea</taxon>
    </lineage>
</organism>
<keyword evidence="4" id="KW-0808">Transferase</keyword>
<evidence type="ECO:0000256" key="4">
    <source>
        <dbReference type="ARBA" id="ARBA00022679"/>
    </source>
</evidence>
<evidence type="ECO:0000313" key="14">
    <source>
        <dbReference type="Proteomes" id="UP000321484"/>
    </source>
</evidence>
<evidence type="ECO:0000256" key="1">
    <source>
        <dbReference type="ARBA" id="ARBA00000085"/>
    </source>
</evidence>
<accession>A0A511YTA3</accession>
<keyword evidence="3" id="KW-0597">Phosphoprotein</keyword>
<gene>
    <name evidence="13" type="ORF">AFE02nite_01460</name>
</gene>
<keyword evidence="10" id="KW-0812">Transmembrane</keyword>
<feature type="transmembrane region" description="Helical" evidence="10">
    <location>
        <begin position="132"/>
        <end position="165"/>
    </location>
</feature>
<dbReference type="RefSeq" id="WP_052114092.1">
    <property type="nucleotide sequence ID" value="NZ_BJYK01000001.1"/>
</dbReference>
<keyword evidence="14" id="KW-1185">Reference proteome</keyword>
<proteinExistence type="predicted"/>
<dbReference type="GO" id="GO:0016020">
    <property type="term" value="C:membrane"/>
    <property type="evidence" value="ECO:0007669"/>
    <property type="project" value="InterPro"/>
</dbReference>
<keyword evidence="10" id="KW-1133">Transmembrane helix</keyword>
<keyword evidence="8" id="KW-0902">Two-component regulatory system</keyword>
<dbReference type="Gene3D" id="3.30.565.10">
    <property type="entry name" value="Histidine kinase-like ATPase, C-terminal domain"/>
    <property type="match status" value="1"/>
</dbReference>
<feature type="compositionally biased region" description="Pro residues" evidence="9">
    <location>
        <begin position="7"/>
        <end position="21"/>
    </location>
</feature>
<feature type="transmembrane region" description="Helical" evidence="10">
    <location>
        <begin position="42"/>
        <end position="63"/>
    </location>
</feature>
<dbReference type="EMBL" id="BJYK01000001">
    <property type="protein sequence ID" value="GEN78412.1"/>
    <property type="molecule type" value="Genomic_DNA"/>
</dbReference>
<evidence type="ECO:0000259" key="12">
    <source>
        <dbReference type="Pfam" id="PF13796"/>
    </source>
</evidence>
<evidence type="ECO:0000256" key="3">
    <source>
        <dbReference type="ARBA" id="ARBA00022553"/>
    </source>
</evidence>
<dbReference type="GO" id="GO:0046983">
    <property type="term" value="F:protein dimerization activity"/>
    <property type="evidence" value="ECO:0007669"/>
    <property type="project" value="InterPro"/>
</dbReference>
<dbReference type="AlphaFoldDB" id="A0A511YTA3"/>
<dbReference type="PANTHER" id="PTHR24421:SF10">
    <property type="entry name" value="NITRATE_NITRITE SENSOR PROTEIN NARQ"/>
    <property type="match status" value="1"/>
</dbReference>
<keyword evidence="6 13" id="KW-0418">Kinase</keyword>
<evidence type="ECO:0000256" key="9">
    <source>
        <dbReference type="SAM" id="MobiDB-lite"/>
    </source>
</evidence>
<dbReference type="InterPro" id="IPR050482">
    <property type="entry name" value="Sensor_HK_TwoCompSys"/>
</dbReference>
<dbReference type="Pfam" id="PF07730">
    <property type="entry name" value="HisKA_3"/>
    <property type="match status" value="1"/>
</dbReference>
<keyword evidence="7" id="KW-0067">ATP-binding</keyword>
<name>A0A511YTA3_9CELL</name>
<keyword evidence="10" id="KW-0472">Membrane</keyword>
<dbReference type="InterPro" id="IPR025828">
    <property type="entry name" value="Put_sensor_dom"/>
</dbReference>
<feature type="domain" description="Signal transduction histidine kinase subgroup 3 dimerisation and phosphoacceptor" evidence="11">
    <location>
        <begin position="251"/>
        <end position="314"/>
    </location>
</feature>
<dbReference type="Pfam" id="PF13796">
    <property type="entry name" value="Sensor"/>
    <property type="match status" value="1"/>
</dbReference>
<evidence type="ECO:0000256" key="7">
    <source>
        <dbReference type="ARBA" id="ARBA00022840"/>
    </source>
</evidence>
<feature type="region of interest" description="Disordered" evidence="9">
    <location>
        <begin position="1"/>
        <end position="21"/>
    </location>
</feature>
<evidence type="ECO:0000313" key="13">
    <source>
        <dbReference type="EMBL" id="GEN78412.1"/>
    </source>
</evidence>
<evidence type="ECO:0000256" key="5">
    <source>
        <dbReference type="ARBA" id="ARBA00022741"/>
    </source>
</evidence>
<dbReference type="PANTHER" id="PTHR24421">
    <property type="entry name" value="NITRATE/NITRITE SENSOR PROTEIN NARX-RELATED"/>
    <property type="match status" value="1"/>
</dbReference>
<dbReference type="Gene3D" id="1.20.5.1930">
    <property type="match status" value="1"/>
</dbReference>
<reference evidence="13 14" key="1">
    <citation type="submission" date="2019-07" db="EMBL/GenBank/DDBJ databases">
        <title>Whole genome shotgun sequence of Actinotalea fermentans NBRC 105374.</title>
        <authorList>
            <person name="Hosoyama A."/>
            <person name="Uohara A."/>
            <person name="Ohji S."/>
            <person name="Ichikawa N."/>
        </authorList>
    </citation>
    <scope>NUCLEOTIDE SEQUENCE [LARGE SCALE GENOMIC DNA]</scope>
    <source>
        <strain evidence="13 14">NBRC 105374</strain>
    </source>
</reference>
<dbReference type="GO" id="GO:0000155">
    <property type="term" value="F:phosphorelay sensor kinase activity"/>
    <property type="evidence" value="ECO:0007669"/>
    <property type="project" value="InterPro"/>
</dbReference>
<feature type="transmembrane region" description="Helical" evidence="10">
    <location>
        <begin position="69"/>
        <end position="88"/>
    </location>
</feature>
<dbReference type="CDD" id="cd16917">
    <property type="entry name" value="HATPase_UhpB-NarQ-NarX-like"/>
    <property type="match status" value="1"/>
</dbReference>
<evidence type="ECO:0000256" key="8">
    <source>
        <dbReference type="ARBA" id="ARBA00023012"/>
    </source>
</evidence>
<dbReference type="InterPro" id="IPR036890">
    <property type="entry name" value="HATPase_C_sf"/>
</dbReference>
<evidence type="ECO:0000256" key="10">
    <source>
        <dbReference type="SAM" id="Phobius"/>
    </source>
</evidence>
<protein>
    <recommendedName>
        <fullName evidence="2">histidine kinase</fullName>
        <ecNumber evidence="2">2.7.13.3</ecNumber>
    </recommendedName>
</protein>
<evidence type="ECO:0000256" key="6">
    <source>
        <dbReference type="ARBA" id="ARBA00022777"/>
    </source>
</evidence>
<dbReference type="GO" id="GO:0005524">
    <property type="term" value="F:ATP binding"/>
    <property type="evidence" value="ECO:0007669"/>
    <property type="project" value="UniProtKB-KW"/>
</dbReference>
<dbReference type="Proteomes" id="UP000321484">
    <property type="component" value="Unassembled WGS sequence"/>
</dbReference>